<keyword evidence="2" id="KW-1185">Reference proteome</keyword>
<dbReference type="EMBL" id="FNEK01000018">
    <property type="protein sequence ID" value="SDJ47538.1"/>
    <property type="molecule type" value="Genomic_DNA"/>
</dbReference>
<proteinExistence type="predicted"/>
<sequence>MKDIRKRELPIRPCREICQIRWLHREQFRNLSTAFAILASSGLNADPSFEKNNHPFRPTEPSEQLKHYFDLRRQGAMICIKGESDTPKQAFEKSGWIAAQSANDTFVLTAAFSTLGSSPSLAAPMMIGGSLEKERIGPETTRSGPVGLCRVRTRGRPKGAATCVAARVVCRAASRAGASKPPRSDQAFCSASIIAPKSAALREAPPTRAPSTFSTAKISAALEGFTEPP</sequence>
<gene>
    <name evidence="1" type="ORF">SAMN04488026_101823</name>
</gene>
<name>A0A1G8U162_9RHOB</name>
<organism evidence="1 2">
    <name type="scientific">Aliiruegeria lutimaris</name>
    <dbReference type="NCBI Taxonomy" id="571298"/>
    <lineage>
        <taxon>Bacteria</taxon>
        <taxon>Pseudomonadati</taxon>
        <taxon>Pseudomonadota</taxon>
        <taxon>Alphaproteobacteria</taxon>
        <taxon>Rhodobacterales</taxon>
        <taxon>Roseobacteraceae</taxon>
        <taxon>Aliiruegeria</taxon>
    </lineage>
</organism>
<dbReference type="AlphaFoldDB" id="A0A1G8U162"/>
<accession>A0A1G8U162</accession>
<evidence type="ECO:0000313" key="1">
    <source>
        <dbReference type="EMBL" id="SDJ47538.1"/>
    </source>
</evidence>
<protein>
    <submittedName>
        <fullName evidence="1">Uncharacterized protein</fullName>
    </submittedName>
</protein>
<reference evidence="1 2" key="1">
    <citation type="submission" date="2016-10" db="EMBL/GenBank/DDBJ databases">
        <authorList>
            <person name="de Groot N.N."/>
        </authorList>
    </citation>
    <scope>NUCLEOTIDE SEQUENCE [LARGE SCALE GENOMIC DNA]</scope>
    <source>
        <strain evidence="1 2">DSM 25294</strain>
    </source>
</reference>
<dbReference type="Proteomes" id="UP000199382">
    <property type="component" value="Unassembled WGS sequence"/>
</dbReference>
<evidence type="ECO:0000313" key="2">
    <source>
        <dbReference type="Proteomes" id="UP000199382"/>
    </source>
</evidence>